<dbReference type="PANTHER" id="PTHR45625">
    <property type="entry name" value="PEPTIDYL-PROLYL CIS-TRANS ISOMERASE-RELATED"/>
    <property type="match status" value="1"/>
</dbReference>
<dbReference type="RefSeq" id="WP_251913920.1">
    <property type="nucleotide sequence ID" value="NZ_JAMRXG010000008.1"/>
</dbReference>
<comment type="similarity">
    <text evidence="2">Belongs to the cyclophilin-type PPIase family.</text>
</comment>
<keyword evidence="2" id="KW-0732">Signal</keyword>
<comment type="catalytic activity">
    <reaction evidence="2">
        <text>[protein]-peptidylproline (omega=180) = [protein]-peptidylproline (omega=0)</text>
        <dbReference type="Rhea" id="RHEA:16237"/>
        <dbReference type="Rhea" id="RHEA-COMP:10747"/>
        <dbReference type="Rhea" id="RHEA-COMP:10748"/>
        <dbReference type="ChEBI" id="CHEBI:83833"/>
        <dbReference type="ChEBI" id="CHEBI:83834"/>
        <dbReference type="EC" id="5.2.1.8"/>
    </reaction>
</comment>
<name>A0A9X2IX55_9NOCA</name>
<dbReference type="SUPFAM" id="SSF50891">
    <property type="entry name" value="Cyclophilin-like"/>
    <property type="match status" value="1"/>
</dbReference>
<dbReference type="PANTHER" id="PTHR45625:SF3">
    <property type="entry name" value="PEPTIDYL-PROLYL CIS-TRANS ISOMERASE B-RELATED"/>
    <property type="match status" value="1"/>
</dbReference>
<comment type="function">
    <text evidence="1 2">PPIases accelerate the folding of proteins. It catalyzes the cis-trans isomerization of proline imidic peptide bonds in oligopeptides.</text>
</comment>
<dbReference type="PRINTS" id="PR00153">
    <property type="entry name" value="CSAPPISMRASE"/>
</dbReference>
<evidence type="ECO:0000256" key="2">
    <source>
        <dbReference type="RuleBase" id="RU363019"/>
    </source>
</evidence>
<gene>
    <name evidence="4" type="ORF">NDR86_19465</name>
</gene>
<dbReference type="Proteomes" id="UP001139157">
    <property type="component" value="Unassembled WGS sequence"/>
</dbReference>
<dbReference type="EC" id="5.2.1.8" evidence="2"/>
<reference evidence="4" key="1">
    <citation type="submission" date="2022-06" db="EMBL/GenBank/DDBJ databases">
        <title>Novel species in genus nocardia.</title>
        <authorList>
            <person name="Li F."/>
        </authorList>
    </citation>
    <scope>NUCLEOTIDE SEQUENCE</scope>
    <source>
        <strain evidence="4">CDC141</strain>
    </source>
</reference>
<feature type="signal peptide" evidence="2">
    <location>
        <begin position="1"/>
        <end position="28"/>
    </location>
</feature>
<accession>A0A9X2IX55</accession>
<evidence type="ECO:0000259" key="3">
    <source>
        <dbReference type="PROSITE" id="PS50072"/>
    </source>
</evidence>
<organism evidence="4 5">
    <name type="scientific">Nocardia pulmonis</name>
    <dbReference type="NCBI Taxonomy" id="2951408"/>
    <lineage>
        <taxon>Bacteria</taxon>
        <taxon>Bacillati</taxon>
        <taxon>Actinomycetota</taxon>
        <taxon>Actinomycetes</taxon>
        <taxon>Mycobacteriales</taxon>
        <taxon>Nocardiaceae</taxon>
        <taxon>Nocardia</taxon>
    </lineage>
</organism>
<dbReference type="AlphaFoldDB" id="A0A9X2IX55"/>
<dbReference type="Pfam" id="PF00160">
    <property type="entry name" value="Pro_isomerase"/>
    <property type="match status" value="1"/>
</dbReference>
<dbReference type="PROSITE" id="PS50072">
    <property type="entry name" value="CSA_PPIASE_2"/>
    <property type="match status" value="1"/>
</dbReference>
<protein>
    <recommendedName>
        <fullName evidence="2">Peptidyl-prolyl cis-trans isomerase</fullName>
        <shortName evidence="2">PPIase</shortName>
        <ecNumber evidence="2">5.2.1.8</ecNumber>
    </recommendedName>
</protein>
<dbReference type="InterPro" id="IPR044666">
    <property type="entry name" value="Cyclophilin_A-like"/>
</dbReference>
<sequence>MRSRWAAVFSAVVVSMSGLLVGAGSAQAKPLVVTCDFTPTPDNPAARPVLAPPSIAPTVGTIDVTFRFRQGPVTVRLDRSGAAPCAVQNMTSLVLQRFYDQSQCWRLTDSARLGVLQCGDIYEVERGGPGYAFPDEVDGTETYERGTLAMGNQGSGTNGSEFFIVHSFAHIPANYSVLGRVVRGMEVIDRMVAAGITPTERGERDGLPAQPVVIESAGLG</sequence>
<evidence type="ECO:0000313" key="5">
    <source>
        <dbReference type="Proteomes" id="UP001139157"/>
    </source>
</evidence>
<dbReference type="GO" id="GO:0003755">
    <property type="term" value="F:peptidyl-prolyl cis-trans isomerase activity"/>
    <property type="evidence" value="ECO:0007669"/>
    <property type="project" value="UniProtKB-UniRule"/>
</dbReference>
<dbReference type="InterPro" id="IPR002130">
    <property type="entry name" value="Cyclophilin-type_PPIase_dom"/>
</dbReference>
<keyword evidence="5" id="KW-1185">Reference proteome</keyword>
<dbReference type="Gene3D" id="2.40.100.10">
    <property type="entry name" value="Cyclophilin-like"/>
    <property type="match status" value="1"/>
</dbReference>
<feature type="chain" id="PRO_5041017935" description="Peptidyl-prolyl cis-trans isomerase" evidence="2">
    <location>
        <begin position="29"/>
        <end position="220"/>
    </location>
</feature>
<evidence type="ECO:0000313" key="4">
    <source>
        <dbReference type="EMBL" id="MCM6775657.1"/>
    </source>
</evidence>
<feature type="domain" description="PPIase cyclophilin-type" evidence="3">
    <location>
        <begin position="71"/>
        <end position="219"/>
    </location>
</feature>
<comment type="caution">
    <text evidence="4">The sequence shown here is derived from an EMBL/GenBank/DDBJ whole genome shotgun (WGS) entry which is preliminary data.</text>
</comment>
<dbReference type="InterPro" id="IPR029000">
    <property type="entry name" value="Cyclophilin-like_dom_sf"/>
</dbReference>
<keyword evidence="2 4" id="KW-0413">Isomerase</keyword>
<evidence type="ECO:0000256" key="1">
    <source>
        <dbReference type="ARBA" id="ARBA00002388"/>
    </source>
</evidence>
<proteinExistence type="inferred from homology"/>
<dbReference type="EMBL" id="JAMRXG010000008">
    <property type="protein sequence ID" value="MCM6775657.1"/>
    <property type="molecule type" value="Genomic_DNA"/>
</dbReference>
<keyword evidence="2" id="KW-0697">Rotamase</keyword>